<evidence type="ECO:0000256" key="4">
    <source>
        <dbReference type="ARBA" id="ARBA00022692"/>
    </source>
</evidence>
<dbReference type="Pfam" id="PF13853">
    <property type="entry name" value="7tm_4"/>
    <property type="match status" value="1"/>
</dbReference>
<protein>
    <recommendedName>
        <fullName evidence="10">Olfactory receptor</fullName>
    </recommendedName>
</protein>
<accession>A0A6I8S0I5</accession>
<dbReference type="GO" id="GO:0005886">
    <property type="term" value="C:plasma membrane"/>
    <property type="evidence" value="ECO:0000318"/>
    <property type="project" value="GO_Central"/>
</dbReference>
<dbReference type="Gene3D" id="1.20.1070.10">
    <property type="entry name" value="Rhodopsin 7-helix transmembrane proteins"/>
    <property type="match status" value="1"/>
</dbReference>
<dbReference type="PRINTS" id="PR00237">
    <property type="entry name" value="GPCRRHODOPSN"/>
</dbReference>
<dbReference type="AlphaFoldDB" id="A0A6I8S0I5"/>
<dbReference type="InterPro" id="IPR017452">
    <property type="entry name" value="GPCR_Rhodpsn_7TM"/>
</dbReference>
<feature type="transmembrane region" description="Helical" evidence="10">
    <location>
        <begin position="198"/>
        <end position="224"/>
    </location>
</feature>
<dbReference type="PROSITE" id="PS50262">
    <property type="entry name" value="G_PROTEIN_RECEP_F1_2"/>
    <property type="match status" value="1"/>
</dbReference>
<feature type="transmembrane region" description="Helical" evidence="10">
    <location>
        <begin position="236"/>
        <end position="260"/>
    </location>
</feature>
<sequence length="311" mass="35039">MENTNKTIVKEFIFVGLSHQPTTRTFLFVLFFPMYILTLFGNGILIYIIARSSNIHTPMYYFLCNLAFLDTVFSSSTVPKMLVDLLLAEGRISYTGCMIQMCVGLFLGQTECLLLAVMACDRFVAICNPLRYAVIMSWERCKRIMAGTWLLSFLSSILPALSKPMLFCGENQLNHYACEILALVKLACGDMSYYENIIAIQSLFTILVPFSFIVVSYICILTSILHIRSVEGRTKAFSTCAAHLTVVSMFYGPSMIMYLGPSSNFSSNQEKYLAVFYSVLTPVLNPLIYSLRNDEVKKAVRRILISSSQIP</sequence>
<keyword evidence="5 10" id="KW-0552">Olfaction</keyword>
<dbReference type="GeneTree" id="ENSGT01140000282496"/>
<evidence type="ECO:0000259" key="11">
    <source>
        <dbReference type="PROSITE" id="PS50262"/>
    </source>
</evidence>
<organism evidence="12">
    <name type="scientific">Xenopus tropicalis</name>
    <name type="common">Western clawed frog</name>
    <name type="synonym">Silurana tropicalis</name>
    <dbReference type="NCBI Taxonomy" id="8364"/>
    <lineage>
        <taxon>Eukaryota</taxon>
        <taxon>Metazoa</taxon>
        <taxon>Chordata</taxon>
        <taxon>Craniata</taxon>
        <taxon>Vertebrata</taxon>
        <taxon>Euteleostomi</taxon>
        <taxon>Amphibia</taxon>
        <taxon>Batrachia</taxon>
        <taxon>Anura</taxon>
        <taxon>Pipoidea</taxon>
        <taxon>Pipidae</taxon>
        <taxon>Xenopodinae</taxon>
        <taxon>Xenopus</taxon>
        <taxon>Silurana</taxon>
    </lineage>
</organism>
<evidence type="ECO:0000313" key="13">
    <source>
        <dbReference type="Proteomes" id="UP000008143"/>
    </source>
</evidence>
<reference evidence="12" key="1">
    <citation type="journal article" date="2010" name="Science">
        <title>The genome of the Western clawed frog Xenopus tropicalis.</title>
        <authorList>
            <person name="Hellsten U."/>
            <person name="Harland R.M."/>
            <person name="Gilchrist M.J."/>
            <person name="Hendrix D."/>
            <person name="Jurka J."/>
            <person name="Kapitonov V."/>
            <person name="Ovcharenko I."/>
            <person name="Putnam N.H."/>
            <person name="Shu S."/>
            <person name="Taher L."/>
            <person name="Blitz I.L."/>
            <person name="Blumberg B."/>
            <person name="Dichmann D.S."/>
            <person name="Dubchak I."/>
            <person name="Amaya E."/>
            <person name="Detter J.C."/>
            <person name="Fletcher R."/>
            <person name="Gerhard D.S."/>
            <person name="Goodstein D."/>
            <person name="Graves T."/>
            <person name="Grigoriev I.V."/>
            <person name="Grimwood J."/>
            <person name="Kawashima T."/>
            <person name="Lindquist E."/>
            <person name="Lucas S.M."/>
            <person name="Mead P.E."/>
            <person name="Mitros T."/>
            <person name="Ogino H."/>
            <person name="Ohta Y."/>
            <person name="Poliakov A.V."/>
            <person name="Pollet N."/>
            <person name="Robert J."/>
            <person name="Salamov A."/>
            <person name="Sater A.K."/>
            <person name="Schmutz J."/>
            <person name="Terry A."/>
            <person name="Vize P.D."/>
            <person name="Warren W.C."/>
            <person name="Wells D."/>
            <person name="Wills A."/>
            <person name="Wilson R.K."/>
            <person name="Zimmerman L.B."/>
            <person name="Zorn A.M."/>
            <person name="Grainger R."/>
            <person name="Grammer T."/>
            <person name="Khokha M.K."/>
            <person name="Richardson P.M."/>
            <person name="Rokhsar D.S."/>
        </authorList>
    </citation>
    <scope>NUCLEOTIDE SEQUENCE [LARGE SCALE GENOMIC DNA]</scope>
    <source>
        <strain evidence="12">Nigerian</strain>
    </source>
</reference>
<evidence type="ECO:0000313" key="14">
    <source>
        <dbReference type="RefSeq" id="XP_004919511.4"/>
    </source>
</evidence>
<keyword evidence="8 9" id="KW-0807">Transducer</keyword>
<dbReference type="OMA" id="ICWINIH"/>
<evidence type="ECO:0000256" key="7">
    <source>
        <dbReference type="ARBA" id="ARBA00023136"/>
    </source>
</evidence>
<dbReference type="InterPro" id="IPR000725">
    <property type="entry name" value="Olfact_rcpt"/>
</dbReference>
<dbReference type="PROSITE" id="PS00237">
    <property type="entry name" value="G_PROTEIN_RECEP_F1_1"/>
    <property type="match status" value="1"/>
</dbReference>
<comment type="similarity">
    <text evidence="9">Belongs to the G-protein coupled receptor 1 family.</text>
</comment>
<keyword evidence="7 10" id="KW-0472">Membrane</keyword>
<dbReference type="CDD" id="cd15431">
    <property type="entry name" value="7tmA_OR13H-like"/>
    <property type="match status" value="1"/>
</dbReference>
<keyword evidence="2 10" id="KW-1003">Cell membrane</keyword>
<dbReference type="PRINTS" id="PR00245">
    <property type="entry name" value="OLFACTORYR"/>
</dbReference>
<dbReference type="GO" id="GO:0004930">
    <property type="term" value="F:G protein-coupled receptor activity"/>
    <property type="evidence" value="ECO:0007669"/>
    <property type="project" value="UniProtKB-KW"/>
</dbReference>
<keyword evidence="9" id="KW-0675">Receptor</keyword>
<dbReference type="PANTHER" id="PTHR26453">
    <property type="entry name" value="OLFACTORY RECEPTOR"/>
    <property type="match status" value="1"/>
</dbReference>
<evidence type="ECO:0000313" key="12">
    <source>
        <dbReference type="Ensembl" id="ENSXETP00000088439"/>
    </source>
</evidence>
<evidence type="ECO:0000256" key="10">
    <source>
        <dbReference type="RuleBase" id="RU363047"/>
    </source>
</evidence>
<dbReference type="SMART" id="SM01381">
    <property type="entry name" value="7TM_GPCR_Srsx"/>
    <property type="match status" value="1"/>
</dbReference>
<keyword evidence="6 10" id="KW-1133">Transmembrane helix</keyword>
<dbReference type="FunFam" id="1.20.1070.10:FF:000001">
    <property type="entry name" value="Olfactory receptor"/>
    <property type="match status" value="1"/>
</dbReference>
<feature type="transmembrane region" description="Helical" evidence="10">
    <location>
        <begin position="144"/>
        <end position="161"/>
    </location>
</feature>
<dbReference type="SUPFAM" id="SSF81321">
    <property type="entry name" value="Family A G protein-coupled receptor-like"/>
    <property type="match status" value="1"/>
</dbReference>
<keyword evidence="9" id="KW-0297">G-protein coupled receptor</keyword>
<comment type="subcellular location">
    <subcellularLocation>
        <location evidence="1 10">Cell membrane</location>
        <topology evidence="1 10">Multi-pass membrane protein</topology>
    </subcellularLocation>
</comment>
<evidence type="ECO:0000313" key="15">
    <source>
        <dbReference type="Xenbase" id="XB-GENE-29088307"/>
    </source>
</evidence>
<dbReference type="GO" id="GO:0050911">
    <property type="term" value="P:detection of chemical stimulus involved in sensory perception of smell"/>
    <property type="evidence" value="ECO:0000318"/>
    <property type="project" value="GO_Central"/>
</dbReference>
<feature type="transmembrane region" description="Helical" evidence="10">
    <location>
        <begin position="26"/>
        <end position="48"/>
    </location>
</feature>
<evidence type="ECO:0000256" key="1">
    <source>
        <dbReference type="ARBA" id="ARBA00004651"/>
    </source>
</evidence>
<dbReference type="Proteomes" id="UP000008143">
    <property type="component" value="Chromosome 5"/>
</dbReference>
<reference evidence="14" key="3">
    <citation type="submission" date="2025-04" db="UniProtKB">
        <authorList>
            <consortium name="RefSeq"/>
        </authorList>
    </citation>
    <scope>IDENTIFICATION</scope>
    <source>
        <strain evidence="14">Nigerian</strain>
        <tissue evidence="14">Liver and blood</tissue>
    </source>
</reference>
<dbReference type="AGR" id="Xenbase:XB-GENE-29088307"/>
<evidence type="ECO:0000256" key="2">
    <source>
        <dbReference type="ARBA" id="ARBA00022475"/>
    </source>
</evidence>
<dbReference type="Xenbase" id="XB-GENE-29088307">
    <property type="gene designation" value="or5ar28b"/>
</dbReference>
<feature type="transmembrane region" description="Helical" evidence="10">
    <location>
        <begin position="60"/>
        <end position="78"/>
    </location>
</feature>
<dbReference type="OrthoDB" id="5950740at2759"/>
<dbReference type="Ensembl" id="ENSXETT00000073272">
    <property type="protein sequence ID" value="ENSXETP00000088439"/>
    <property type="gene ID" value="ENSXETG00000041471"/>
</dbReference>
<dbReference type="RefSeq" id="XP_004919511.4">
    <property type="nucleotide sequence ID" value="XM_004919454.4"/>
</dbReference>
<evidence type="ECO:0000256" key="6">
    <source>
        <dbReference type="ARBA" id="ARBA00022989"/>
    </source>
</evidence>
<dbReference type="KEGG" id="xtr:101735119"/>
<keyword evidence="13" id="KW-1185">Reference proteome</keyword>
<dbReference type="GO" id="GO:0004984">
    <property type="term" value="F:olfactory receptor activity"/>
    <property type="evidence" value="ECO:0000318"/>
    <property type="project" value="GO_Central"/>
</dbReference>
<proteinExistence type="inferred from homology"/>
<evidence type="ECO:0000256" key="8">
    <source>
        <dbReference type="ARBA" id="ARBA00023224"/>
    </source>
</evidence>
<evidence type="ECO:0000256" key="5">
    <source>
        <dbReference type="ARBA" id="ARBA00022725"/>
    </source>
</evidence>
<evidence type="ECO:0000256" key="9">
    <source>
        <dbReference type="RuleBase" id="RU000688"/>
    </source>
</evidence>
<keyword evidence="3 10" id="KW-0716">Sensory transduction</keyword>
<dbReference type="InterPro" id="IPR000276">
    <property type="entry name" value="GPCR_Rhodpsn"/>
</dbReference>
<feature type="transmembrane region" description="Helical" evidence="10">
    <location>
        <begin position="272"/>
        <end position="291"/>
    </location>
</feature>
<feature type="domain" description="G-protein coupled receptors family 1 profile" evidence="11">
    <location>
        <begin position="41"/>
        <end position="289"/>
    </location>
</feature>
<keyword evidence="4 9" id="KW-0812">Transmembrane</keyword>
<reference evidence="12" key="2">
    <citation type="submission" date="2020-05" db="UniProtKB">
        <authorList>
            <consortium name="Ensembl"/>
        </authorList>
    </citation>
    <scope>IDENTIFICATION</scope>
</reference>
<name>A0A6I8S0I5_XENTR</name>
<evidence type="ECO:0000256" key="3">
    <source>
        <dbReference type="ARBA" id="ARBA00022606"/>
    </source>
</evidence>
<gene>
    <name evidence="15" type="primary">or5ar28b</name>
    <name evidence="14" type="synonym">LOC101735119</name>
    <name evidence="12" type="synonym">LOC116411024</name>
</gene>